<comment type="caution">
    <text evidence="8">The sequence shown here is derived from an EMBL/GenBank/DDBJ whole genome shotgun (WGS) entry which is preliminary data.</text>
</comment>
<dbReference type="RefSeq" id="WP_010314352.1">
    <property type="nucleotide sequence ID" value="NZ_CP061007.1"/>
</dbReference>
<evidence type="ECO:0000313" key="9">
    <source>
        <dbReference type="Proteomes" id="UP000233786"/>
    </source>
</evidence>
<feature type="transmembrane region" description="Helical" evidence="7">
    <location>
        <begin position="23"/>
        <end position="43"/>
    </location>
</feature>
<dbReference type="PANTHER" id="PTHR33452">
    <property type="entry name" value="OXIDOREDUCTASE CATD-RELATED"/>
    <property type="match status" value="1"/>
</dbReference>
<keyword evidence="9" id="KW-1185">Reference proteome</keyword>
<dbReference type="EMBL" id="PJNB01000001">
    <property type="protein sequence ID" value="PKW18285.1"/>
    <property type="molecule type" value="Genomic_DNA"/>
</dbReference>
<evidence type="ECO:0000256" key="3">
    <source>
        <dbReference type="ARBA" id="ARBA00022475"/>
    </source>
</evidence>
<protein>
    <submittedName>
        <fullName evidence="8">Membrane protein YphA (DoxX/SURF4 family)</fullName>
    </submittedName>
</protein>
<keyword evidence="6 7" id="KW-0472">Membrane</keyword>
<feature type="transmembrane region" description="Helical" evidence="7">
    <location>
        <begin position="63"/>
        <end position="84"/>
    </location>
</feature>
<comment type="similarity">
    <text evidence="2">Belongs to the DoxX family.</text>
</comment>
<evidence type="ECO:0000313" key="8">
    <source>
        <dbReference type="EMBL" id="PKW18285.1"/>
    </source>
</evidence>
<keyword evidence="5 7" id="KW-1133">Transmembrane helix</keyword>
<keyword evidence="3" id="KW-1003">Cell membrane</keyword>
<dbReference type="PANTHER" id="PTHR33452:SF1">
    <property type="entry name" value="INNER MEMBRANE PROTEIN YPHA-RELATED"/>
    <property type="match status" value="1"/>
</dbReference>
<name>A0A2N3Y5U4_SACSN</name>
<evidence type="ECO:0000256" key="4">
    <source>
        <dbReference type="ARBA" id="ARBA00022692"/>
    </source>
</evidence>
<dbReference type="InterPro" id="IPR051907">
    <property type="entry name" value="DoxX-like_oxidoreductase"/>
</dbReference>
<comment type="subcellular location">
    <subcellularLocation>
        <location evidence="1">Cell membrane</location>
        <topology evidence="1">Multi-pass membrane protein</topology>
    </subcellularLocation>
</comment>
<dbReference type="GO" id="GO:0005886">
    <property type="term" value="C:plasma membrane"/>
    <property type="evidence" value="ECO:0007669"/>
    <property type="project" value="UniProtKB-SubCell"/>
</dbReference>
<dbReference type="OrthoDB" id="121744at2"/>
<proteinExistence type="inferred from homology"/>
<feature type="transmembrane region" description="Helical" evidence="7">
    <location>
        <begin position="96"/>
        <end position="115"/>
    </location>
</feature>
<evidence type="ECO:0000256" key="5">
    <source>
        <dbReference type="ARBA" id="ARBA00022989"/>
    </source>
</evidence>
<dbReference type="AlphaFoldDB" id="A0A2N3Y5U4"/>
<keyword evidence="4 7" id="KW-0812">Transmembrane</keyword>
<dbReference type="Pfam" id="PF07681">
    <property type="entry name" value="DoxX"/>
    <property type="match status" value="1"/>
</dbReference>
<feature type="transmembrane region" description="Helical" evidence="7">
    <location>
        <begin position="127"/>
        <end position="147"/>
    </location>
</feature>
<reference evidence="8" key="1">
    <citation type="submission" date="2017-12" db="EMBL/GenBank/DDBJ databases">
        <title>Sequencing the genomes of 1000 Actinobacteria strains.</title>
        <authorList>
            <person name="Klenk H.-P."/>
        </authorList>
    </citation>
    <scope>NUCLEOTIDE SEQUENCE [LARGE SCALE GENOMIC DNA]</scope>
    <source>
        <strain evidence="8">DSM 44228</strain>
    </source>
</reference>
<accession>A0A2N3Y5U4</accession>
<evidence type="ECO:0000256" key="2">
    <source>
        <dbReference type="ARBA" id="ARBA00006679"/>
    </source>
</evidence>
<dbReference type="Proteomes" id="UP000233786">
    <property type="component" value="Unassembled WGS sequence"/>
</dbReference>
<evidence type="ECO:0000256" key="7">
    <source>
        <dbReference type="SAM" id="Phobius"/>
    </source>
</evidence>
<dbReference type="InterPro" id="IPR032808">
    <property type="entry name" value="DoxX"/>
</dbReference>
<organism evidence="8 9">
    <name type="scientific">Saccharopolyspora spinosa</name>
    <dbReference type="NCBI Taxonomy" id="60894"/>
    <lineage>
        <taxon>Bacteria</taxon>
        <taxon>Bacillati</taxon>
        <taxon>Actinomycetota</taxon>
        <taxon>Actinomycetes</taxon>
        <taxon>Pseudonocardiales</taxon>
        <taxon>Pseudonocardiaceae</taxon>
        <taxon>Saccharopolyspora</taxon>
    </lineage>
</organism>
<sequence length="156" mass="16701">MTTAVHTGWGTRLLSTDAPAATILIRLVVGGIFLSEGIQKFLFPAKLGPGRFAKETPLPAPEFFAYLDGVFEIGCGVLLILGLLTRLAAIPMIINMLGAEILTKFPLLAHGGVWTYMHEARPELSQLFGSVFLLIVGAGAWSLDAWLTAPRHTSAA</sequence>
<gene>
    <name evidence="8" type="ORF">A8926_6357</name>
</gene>
<dbReference type="STRING" id="994479.GCA_000194155_07009"/>
<evidence type="ECO:0000256" key="1">
    <source>
        <dbReference type="ARBA" id="ARBA00004651"/>
    </source>
</evidence>
<evidence type="ECO:0000256" key="6">
    <source>
        <dbReference type="ARBA" id="ARBA00023136"/>
    </source>
</evidence>